<keyword evidence="4" id="KW-0670">Pyruvate</keyword>
<evidence type="ECO:0000259" key="3">
    <source>
        <dbReference type="Pfam" id="PF01326"/>
    </source>
</evidence>
<organism evidence="4 5">
    <name type="scientific">Bradyrhizobium sediminis</name>
    <dbReference type="NCBI Taxonomy" id="2840469"/>
    <lineage>
        <taxon>Bacteria</taxon>
        <taxon>Pseudomonadati</taxon>
        <taxon>Pseudomonadota</taxon>
        <taxon>Alphaproteobacteria</taxon>
        <taxon>Hyphomicrobiales</taxon>
        <taxon>Nitrobacteraceae</taxon>
        <taxon>Bradyrhizobium</taxon>
    </lineage>
</organism>
<dbReference type="InterPro" id="IPR013815">
    <property type="entry name" value="ATP_grasp_subdomain_1"/>
</dbReference>
<dbReference type="Pfam" id="PF01326">
    <property type="entry name" value="PPDK_N"/>
    <property type="match status" value="2"/>
</dbReference>
<dbReference type="SUPFAM" id="SSF52009">
    <property type="entry name" value="Phosphohistidine domain"/>
    <property type="match status" value="1"/>
</dbReference>
<gene>
    <name evidence="4" type="ORF">KMZ29_15490</name>
</gene>
<dbReference type="PROSITE" id="PS00370">
    <property type="entry name" value="PEP_ENZYMES_PHOS_SITE"/>
    <property type="match status" value="1"/>
</dbReference>
<sequence>MHIVRIGGVSTEQHSADAIGAKAANLARMAALGLPVPPAFVLPVKLCTAIIDGDAHAERHLRDGLKGGIEFLESATGKRFGDVSQPLLVSVRSGAARSMPGMLDTVLDVGCTSTAVQGLIRSSGRPRLAWDCRRRFLESYTETVLGLDPGPFAARLAELIASEGVTDDRELDSEALERLAGDQLALIEDRDDDWLEDATAQLDSAARAVYRSWTSERAQAYRRLQKLDDLRGTAVTVQAMVFGNGGLSSGAGVAFSRDPSTGQPQPMIDLVLDAQGEDVVSGRRTPDTEETFARAMPTIAAELKDILKRLEREFGDVQDVEFTIEDGKLWILQTRSAKRTPRAAIRIAIDLVNERLMTRSEALQRLDGIDLAALVQVSLASADDPVTAGIGASGGIAVGRAAFCSESAQRLAAAGDPVILMRPDTSTADVAGFAVAAGIVTSVGARTAHAALVARQMGKPCVVGCSGMTIDGAADRAQLAGTTISGSDWITIDGDSGKLYLGRRETIATRPEAELAEIAGWRSRTGDDHLRKSKAGPPRTRRKEMQAGQ</sequence>
<evidence type="ECO:0000313" key="5">
    <source>
        <dbReference type="Proteomes" id="UP000680839"/>
    </source>
</evidence>
<dbReference type="Pfam" id="PF00391">
    <property type="entry name" value="PEP-utilizers"/>
    <property type="match status" value="1"/>
</dbReference>
<protein>
    <submittedName>
        <fullName evidence="4">Pyruvate, phosphate dikinase</fullName>
    </submittedName>
</protein>
<dbReference type="PANTHER" id="PTHR22931:SF9">
    <property type="entry name" value="PYRUVATE, PHOSPHATE DIKINASE 1, CHLOROPLASTIC"/>
    <property type="match status" value="1"/>
</dbReference>
<feature type="region of interest" description="Disordered" evidence="1">
    <location>
        <begin position="520"/>
        <end position="549"/>
    </location>
</feature>
<dbReference type="Gene3D" id="3.30.470.20">
    <property type="entry name" value="ATP-grasp fold, B domain"/>
    <property type="match status" value="1"/>
</dbReference>
<dbReference type="PANTHER" id="PTHR22931">
    <property type="entry name" value="PHOSPHOENOLPYRUVATE DIKINASE-RELATED"/>
    <property type="match status" value="1"/>
</dbReference>
<dbReference type="RefSeq" id="WP_215620070.1">
    <property type="nucleotide sequence ID" value="NZ_CP076134.1"/>
</dbReference>
<evidence type="ECO:0000313" key="4">
    <source>
        <dbReference type="EMBL" id="QWG11166.1"/>
    </source>
</evidence>
<dbReference type="GO" id="GO:0016301">
    <property type="term" value="F:kinase activity"/>
    <property type="evidence" value="ECO:0007669"/>
    <property type="project" value="InterPro"/>
</dbReference>
<dbReference type="Gene3D" id="1.10.189.10">
    <property type="entry name" value="Pyruvate Phosphate Dikinase, domain 2"/>
    <property type="match status" value="1"/>
</dbReference>
<evidence type="ECO:0000256" key="1">
    <source>
        <dbReference type="SAM" id="MobiDB-lite"/>
    </source>
</evidence>
<name>A0A975NAX5_9BRAD</name>
<feature type="domain" description="PEP-utilising enzyme mobile" evidence="2">
    <location>
        <begin position="416"/>
        <end position="497"/>
    </location>
</feature>
<feature type="compositionally biased region" description="Basic residues" evidence="1">
    <location>
        <begin position="531"/>
        <end position="542"/>
    </location>
</feature>
<accession>A0A975NAX5</accession>
<proteinExistence type="predicted"/>
<dbReference type="InterPro" id="IPR010121">
    <property type="entry name" value="Pyruvate_phosphate_dikinase"/>
</dbReference>
<dbReference type="GO" id="GO:0050242">
    <property type="term" value="F:pyruvate, phosphate dikinase activity"/>
    <property type="evidence" value="ECO:0007669"/>
    <property type="project" value="InterPro"/>
</dbReference>
<dbReference type="AlphaFoldDB" id="A0A975NAX5"/>
<dbReference type="GO" id="GO:0005524">
    <property type="term" value="F:ATP binding"/>
    <property type="evidence" value="ECO:0007669"/>
    <property type="project" value="InterPro"/>
</dbReference>
<dbReference type="SUPFAM" id="SSF56059">
    <property type="entry name" value="Glutathione synthetase ATP-binding domain-like"/>
    <property type="match status" value="1"/>
</dbReference>
<dbReference type="Gene3D" id="3.30.1490.20">
    <property type="entry name" value="ATP-grasp fold, A domain"/>
    <property type="match status" value="1"/>
</dbReference>
<feature type="domain" description="Pyruvate phosphate dikinase AMP/ATP-binding" evidence="3">
    <location>
        <begin position="300"/>
        <end position="349"/>
    </location>
</feature>
<dbReference type="Proteomes" id="UP000680839">
    <property type="component" value="Chromosome"/>
</dbReference>
<dbReference type="InterPro" id="IPR008279">
    <property type="entry name" value="PEP-util_enz_mobile_dom"/>
</dbReference>
<dbReference type="EMBL" id="CP076134">
    <property type="protein sequence ID" value="QWG11166.1"/>
    <property type="molecule type" value="Genomic_DNA"/>
</dbReference>
<dbReference type="Gene3D" id="3.50.30.10">
    <property type="entry name" value="Phosphohistidine domain"/>
    <property type="match status" value="1"/>
</dbReference>
<reference evidence="4" key="1">
    <citation type="submission" date="2021-06" db="EMBL/GenBank/DDBJ databases">
        <title>Bradyrhizobium sp. S2-20-1 Genome sequencing.</title>
        <authorList>
            <person name="Jin L."/>
        </authorList>
    </citation>
    <scope>NUCLEOTIDE SEQUENCE</scope>
    <source>
        <strain evidence="4">S2-20-1</strain>
    </source>
</reference>
<dbReference type="InterPro" id="IPR018274">
    <property type="entry name" value="PEP_util_AS"/>
</dbReference>
<dbReference type="InterPro" id="IPR002192">
    <property type="entry name" value="PPDK_AMP/ATP-bd"/>
</dbReference>
<feature type="domain" description="Pyruvate phosphate dikinase AMP/ATP-binding" evidence="3">
    <location>
        <begin position="65"/>
        <end position="296"/>
    </location>
</feature>
<dbReference type="Gene3D" id="1.20.80.30">
    <property type="match status" value="1"/>
</dbReference>
<evidence type="ECO:0000259" key="2">
    <source>
        <dbReference type="Pfam" id="PF00391"/>
    </source>
</evidence>
<dbReference type="InterPro" id="IPR036637">
    <property type="entry name" value="Phosphohistidine_dom_sf"/>
</dbReference>